<keyword evidence="2" id="KW-0808">Transferase</keyword>
<sequence>MTLAVLCTGQGPQRSNMFALTGDAPEAANLFAHAATLLGGRDARKMVQTDPDDTLHQNRVGQILCTLQALAATATLRGAWPRRLIIAGYSVGEVAAWSVAGLMDATMTLDLVSRRANAMDAPSRPGDGLLFVRGLSYGAVEDLCNRHDAAIAIVNPGDAFVLGGPGVALDIIADVAKRMGAARAVRLAVNVASHTPRLAAASSEFRKILDQTPTKLAPDPNVRLFSGIDGSPVVNISAGLNKLAKQISHTVQWAHCLEGCVEAGASVFFELGPGRALNEMAAGAYPDISARSLEDFRTLQGARAWLARVVN</sequence>
<dbReference type="GO" id="GO:0005829">
    <property type="term" value="C:cytosol"/>
    <property type="evidence" value="ECO:0007669"/>
    <property type="project" value="TreeGrafter"/>
</dbReference>
<dbReference type="InterPro" id="IPR050858">
    <property type="entry name" value="Mal-CoA-ACP_Trans/PKS_FabD"/>
</dbReference>
<dbReference type="SUPFAM" id="SSF52151">
    <property type="entry name" value="FabD/lysophospholipase-like"/>
    <property type="match status" value="1"/>
</dbReference>
<protein>
    <submittedName>
        <fullName evidence="2">[acyl-carrier-protein] S-malonyltransferase</fullName>
    </submittedName>
</protein>
<dbReference type="AlphaFoldDB" id="A0A1M5JTF2"/>
<evidence type="ECO:0000259" key="1">
    <source>
        <dbReference type="SMART" id="SM00827"/>
    </source>
</evidence>
<dbReference type="OrthoDB" id="9808564at2"/>
<dbReference type="PANTHER" id="PTHR42681">
    <property type="entry name" value="MALONYL-COA-ACYL CARRIER PROTEIN TRANSACYLASE, MITOCHONDRIAL"/>
    <property type="match status" value="1"/>
</dbReference>
<dbReference type="PANTHER" id="PTHR42681:SF6">
    <property type="entry name" value="BLL0263 PROTEIN"/>
    <property type="match status" value="1"/>
</dbReference>
<evidence type="ECO:0000313" key="3">
    <source>
        <dbReference type="Proteomes" id="UP000190675"/>
    </source>
</evidence>
<dbReference type="InterPro" id="IPR001227">
    <property type="entry name" value="Ac_transferase_dom_sf"/>
</dbReference>
<dbReference type="Gene3D" id="3.30.70.250">
    <property type="entry name" value="Malonyl-CoA ACP transacylase, ACP-binding"/>
    <property type="match status" value="1"/>
</dbReference>
<dbReference type="GO" id="GO:0004314">
    <property type="term" value="F:[acyl-carrier-protein] S-malonyltransferase activity"/>
    <property type="evidence" value="ECO:0007669"/>
    <property type="project" value="TreeGrafter"/>
</dbReference>
<dbReference type="InterPro" id="IPR016036">
    <property type="entry name" value="Malonyl_transacylase_ACP-bd"/>
</dbReference>
<dbReference type="GO" id="GO:0006633">
    <property type="term" value="P:fatty acid biosynthetic process"/>
    <property type="evidence" value="ECO:0007669"/>
    <property type="project" value="TreeGrafter"/>
</dbReference>
<dbReference type="Pfam" id="PF00698">
    <property type="entry name" value="Acyl_transf_1"/>
    <property type="match status" value="1"/>
</dbReference>
<dbReference type="Gene3D" id="3.40.366.10">
    <property type="entry name" value="Malonyl-Coenzyme A Acyl Carrier Protein, domain 2"/>
    <property type="match status" value="1"/>
</dbReference>
<reference evidence="2 3" key="1">
    <citation type="submission" date="2016-11" db="EMBL/GenBank/DDBJ databases">
        <authorList>
            <person name="Jaros S."/>
            <person name="Januszkiewicz K."/>
            <person name="Wedrychowicz H."/>
        </authorList>
    </citation>
    <scope>NUCLEOTIDE SEQUENCE [LARGE SCALE GENOMIC DNA]</scope>
    <source>
        <strain evidence="2 3">GAS242</strain>
    </source>
</reference>
<organism evidence="2 3">
    <name type="scientific">Bradyrhizobium erythrophlei</name>
    <dbReference type="NCBI Taxonomy" id="1437360"/>
    <lineage>
        <taxon>Bacteria</taxon>
        <taxon>Pseudomonadati</taxon>
        <taxon>Pseudomonadota</taxon>
        <taxon>Alphaproteobacteria</taxon>
        <taxon>Hyphomicrobiales</taxon>
        <taxon>Nitrobacteraceae</taxon>
        <taxon>Bradyrhizobium</taxon>
    </lineage>
</organism>
<dbReference type="SUPFAM" id="SSF55048">
    <property type="entry name" value="Probable ACP-binding domain of malonyl-CoA ACP transacylase"/>
    <property type="match status" value="1"/>
</dbReference>
<dbReference type="InterPro" id="IPR014043">
    <property type="entry name" value="Acyl_transferase_dom"/>
</dbReference>
<evidence type="ECO:0000313" key="2">
    <source>
        <dbReference type="EMBL" id="SHG43831.1"/>
    </source>
</evidence>
<dbReference type="EMBL" id="LT670818">
    <property type="protein sequence ID" value="SHG43831.1"/>
    <property type="molecule type" value="Genomic_DNA"/>
</dbReference>
<dbReference type="Proteomes" id="UP000190675">
    <property type="component" value="Chromosome I"/>
</dbReference>
<accession>A0A1M5JTF2</accession>
<proteinExistence type="predicted"/>
<dbReference type="RefSeq" id="WP_079566211.1">
    <property type="nucleotide sequence ID" value="NZ_LT670818.1"/>
</dbReference>
<dbReference type="InterPro" id="IPR016035">
    <property type="entry name" value="Acyl_Trfase/lysoPLipase"/>
</dbReference>
<gene>
    <name evidence="2" type="ORF">SAMN05444169_2474</name>
</gene>
<name>A0A1M5JTF2_9BRAD</name>
<feature type="domain" description="Malonyl-CoA:ACP transacylase (MAT)" evidence="1">
    <location>
        <begin position="6"/>
        <end position="305"/>
    </location>
</feature>
<dbReference type="SMART" id="SM00827">
    <property type="entry name" value="PKS_AT"/>
    <property type="match status" value="1"/>
</dbReference>